<dbReference type="SMART" id="SM00862">
    <property type="entry name" value="Trans_reg_C"/>
    <property type="match status" value="1"/>
</dbReference>
<evidence type="ECO:0000259" key="5">
    <source>
        <dbReference type="SMART" id="SM01043"/>
    </source>
</evidence>
<evidence type="ECO:0000259" key="3">
    <source>
        <dbReference type="SMART" id="SM00382"/>
    </source>
</evidence>
<feature type="domain" description="Bacterial transcriptional activator" evidence="5">
    <location>
        <begin position="91"/>
        <end position="235"/>
    </location>
</feature>
<dbReference type="SMART" id="SM01043">
    <property type="entry name" value="BTAD"/>
    <property type="match status" value="1"/>
</dbReference>
<dbReference type="Pfam" id="PF03704">
    <property type="entry name" value="BTAD"/>
    <property type="match status" value="1"/>
</dbReference>
<dbReference type="AlphaFoldDB" id="A0AAU8DTF4"/>
<dbReference type="SMART" id="SM00382">
    <property type="entry name" value="AAA"/>
    <property type="match status" value="1"/>
</dbReference>
<feature type="domain" description="OmpR/PhoB-type" evidence="4">
    <location>
        <begin position="15"/>
        <end position="84"/>
    </location>
</feature>
<sequence length="1073" mass="114846">MSVRLQLLGRPAFDGQPLPPGRGTELIAALVGAGDRGLSDSALIDTLWGDELPEHPRKSLQILVSRVRSQVGDIVVRSGPGYRCGLAPDEIDVPAATAAAHSATSALSAGDPAAAVTHARRVLELWQHADTSGAGAGVLADLIIDRVIDHQRAQRILGIATARLGDHAAAAPALAAAAGTDPWDQEVRVEIIRGIAAGAGTAAALDHLEEFRRKLRDELGLDPDASLTLLQTTLLRADQPTTRTGVRHPTSGLLGRDDDVRELLSLLGRRRLVSVVGPGGLGKTTLAHLVGSAVDASTVVFVPLAGISGPAATITEISTVLGVWEARPAQLARLRAGQQGSIPGAVAALGQGAVLILDNCEHLLDDAAATVTDLLAASADLRILVTSRAPLQLPGEAVHLLPELDRATSVELFTRRAVDAGHPVLDWTDLEHAAVDRLCARLDGLPLAIELAAARTRVLSVVQIDRRLDDRFALLRGGSRTAPERHRTLEAVIDWSWQLLDGPQREALRILSGFADGVGLDAAESVLADLLPESDTLDVIEQLVAQSMVVGPGRREVSRLRVLETVREFALGRMDGLPLVEIRAAIVRWAAAGCDRAAELYGPEPFAIIDWVREEQDNLVAALRWAVEADDVAAVQRIFLVLSSLWLIESAYTRAGSFTDPVFEVVRRALPDLRDLDDEDERRLRAVLMMIALSSMLSPGRTGVRATVALRRRPAPAVADQLDALTIVLARSGEFRRFEGTEADLALAGGNPYVVTAAALLAGQWWENLGDIQRTLQVTELSVRVIPRDASPWLAAMARARLGEVLMQTGRFQEASLHLRDVQPMLARIGAWGDVWQAKFGIALGHLHAGELELAQAVMAGEATNLTDELGALQPLVTATRAELLLAGGDLSGGLEQWRQATREALVREDQMGESGLEPWTLSMEALCVIAHVRHDARSEITEQADQLCHKLFRIIDQPPKVGAAPLFGGLDIPVTGAVTRAVGLWLLPLDPDRAVQLLALAERLSPSRTWPQLSPERAEQDARATAGALFDEARRASADFSPEQAVQAVRTMLPAQWRRAGSIAEAAESSGG</sequence>
<dbReference type="InterPro" id="IPR003593">
    <property type="entry name" value="AAA+_ATPase"/>
</dbReference>
<dbReference type="SUPFAM" id="SSF48452">
    <property type="entry name" value="TPR-like"/>
    <property type="match status" value="2"/>
</dbReference>
<dbReference type="EMBL" id="CP159218">
    <property type="protein sequence ID" value="XCG65429.1"/>
    <property type="molecule type" value="Genomic_DNA"/>
</dbReference>
<dbReference type="InterPro" id="IPR027417">
    <property type="entry name" value="P-loop_NTPase"/>
</dbReference>
<dbReference type="PANTHER" id="PTHR47691:SF3">
    <property type="entry name" value="HTH-TYPE TRANSCRIPTIONAL REGULATOR RV0890C-RELATED"/>
    <property type="match status" value="1"/>
</dbReference>
<proteinExistence type="inferred from homology"/>
<dbReference type="Gene3D" id="3.40.50.300">
    <property type="entry name" value="P-loop containing nucleotide triphosphate hydrolases"/>
    <property type="match status" value="1"/>
</dbReference>
<dbReference type="InterPro" id="IPR036388">
    <property type="entry name" value="WH-like_DNA-bd_sf"/>
</dbReference>
<dbReference type="InterPro" id="IPR005158">
    <property type="entry name" value="BTAD"/>
</dbReference>
<dbReference type="RefSeq" id="WP_353651034.1">
    <property type="nucleotide sequence ID" value="NZ_CP159218.1"/>
</dbReference>
<feature type="domain" description="AAA+ ATPase" evidence="3">
    <location>
        <begin position="269"/>
        <end position="447"/>
    </location>
</feature>
<evidence type="ECO:0000259" key="4">
    <source>
        <dbReference type="SMART" id="SM00862"/>
    </source>
</evidence>
<dbReference type="GO" id="GO:0006355">
    <property type="term" value="P:regulation of DNA-templated transcription"/>
    <property type="evidence" value="ECO:0007669"/>
    <property type="project" value="InterPro"/>
</dbReference>
<dbReference type="GO" id="GO:0003677">
    <property type="term" value="F:DNA binding"/>
    <property type="evidence" value="ECO:0007669"/>
    <property type="project" value="UniProtKB-KW"/>
</dbReference>
<dbReference type="Gene3D" id="1.25.40.10">
    <property type="entry name" value="Tetratricopeptide repeat domain"/>
    <property type="match status" value="1"/>
</dbReference>
<dbReference type="Gene3D" id="1.10.10.10">
    <property type="entry name" value="Winged helix-like DNA-binding domain superfamily/Winged helix DNA-binding domain"/>
    <property type="match status" value="1"/>
</dbReference>
<evidence type="ECO:0000256" key="1">
    <source>
        <dbReference type="ARBA" id="ARBA00005820"/>
    </source>
</evidence>
<dbReference type="InterPro" id="IPR016032">
    <property type="entry name" value="Sig_transdc_resp-reg_C-effctor"/>
</dbReference>
<evidence type="ECO:0000313" key="6">
    <source>
        <dbReference type="EMBL" id="XCG65429.1"/>
    </source>
</evidence>
<organism evidence="6">
    <name type="scientific">Nakamurella sp. A5-74</name>
    <dbReference type="NCBI Taxonomy" id="3158264"/>
    <lineage>
        <taxon>Bacteria</taxon>
        <taxon>Bacillati</taxon>
        <taxon>Actinomycetota</taxon>
        <taxon>Actinomycetes</taxon>
        <taxon>Nakamurellales</taxon>
        <taxon>Nakamurellaceae</taxon>
        <taxon>Nakamurella</taxon>
    </lineage>
</organism>
<keyword evidence="2" id="KW-0238">DNA-binding</keyword>
<dbReference type="InterPro" id="IPR001867">
    <property type="entry name" value="OmpR/PhoB-type_DNA-bd"/>
</dbReference>
<accession>A0AAU8DTF4</accession>
<dbReference type="InterPro" id="IPR011990">
    <property type="entry name" value="TPR-like_helical_dom_sf"/>
</dbReference>
<name>A0AAU8DTF4_9ACTN</name>
<reference evidence="6" key="1">
    <citation type="submission" date="2024-05" db="EMBL/GenBank/DDBJ databases">
        <authorList>
            <person name="Cai S.Y."/>
            <person name="Jin L.M."/>
            <person name="Li H.R."/>
        </authorList>
    </citation>
    <scope>NUCLEOTIDE SEQUENCE</scope>
    <source>
        <strain evidence="6">A5-74</strain>
    </source>
</reference>
<dbReference type="GO" id="GO:0000160">
    <property type="term" value="P:phosphorelay signal transduction system"/>
    <property type="evidence" value="ECO:0007669"/>
    <property type="project" value="InterPro"/>
</dbReference>
<gene>
    <name evidence="6" type="ORF">ABLG96_09190</name>
</gene>
<dbReference type="SUPFAM" id="SSF52540">
    <property type="entry name" value="P-loop containing nucleoside triphosphate hydrolases"/>
    <property type="match status" value="1"/>
</dbReference>
<dbReference type="PANTHER" id="PTHR47691">
    <property type="entry name" value="REGULATOR-RELATED"/>
    <property type="match status" value="1"/>
</dbReference>
<dbReference type="SUPFAM" id="SSF46894">
    <property type="entry name" value="C-terminal effector domain of the bipartite response regulators"/>
    <property type="match status" value="1"/>
</dbReference>
<evidence type="ECO:0000256" key="2">
    <source>
        <dbReference type="ARBA" id="ARBA00023125"/>
    </source>
</evidence>
<comment type="similarity">
    <text evidence="1">Belongs to the AfsR/DnrI/RedD regulatory family.</text>
</comment>
<protein>
    <submittedName>
        <fullName evidence="6">BTAD domain-containing putative transcriptional regulator</fullName>
    </submittedName>
</protein>